<evidence type="ECO:0000313" key="3">
    <source>
        <dbReference type="EMBL" id="CCJ83616.1"/>
    </source>
</evidence>
<name>A0ABP1WH05_9ENTR</name>
<dbReference type="EMBL" id="CAKZ01000218">
    <property type="protein sequence ID" value="CCJ83616.1"/>
    <property type="molecule type" value="Genomic_DNA"/>
</dbReference>
<dbReference type="InterPro" id="IPR016191">
    <property type="entry name" value="Ribonuclease/ribotoxin"/>
</dbReference>
<protein>
    <submittedName>
        <fullName evidence="3">S-type Pyocin domain protein</fullName>
    </submittedName>
</protein>
<comment type="caution">
    <text evidence="3">The sequence shown here is derived from an EMBL/GenBank/DDBJ whole genome shotgun (WGS) entry which is preliminary data.</text>
</comment>
<keyword evidence="2" id="KW-0378">Hydrolase</keyword>
<dbReference type="SUPFAM" id="SSF53933">
    <property type="entry name" value="Microbial ribonucleases"/>
    <property type="match status" value="1"/>
</dbReference>
<keyword evidence="1" id="KW-0540">Nuclease</keyword>
<dbReference type="Gene3D" id="3.40.20.20">
    <property type="match status" value="2"/>
</dbReference>
<evidence type="ECO:0000313" key="4">
    <source>
        <dbReference type="Proteomes" id="UP000009342"/>
    </source>
</evidence>
<dbReference type="InterPro" id="IPR053753">
    <property type="entry name" value="RNase_N1/T1-like_sf"/>
</dbReference>
<proteinExistence type="predicted"/>
<keyword evidence="4" id="KW-1185">Reference proteome</keyword>
<evidence type="ECO:0000256" key="1">
    <source>
        <dbReference type="ARBA" id="ARBA00022722"/>
    </source>
</evidence>
<sequence length="323" mass="34824">MVGSLFAEGATFRDYSFPYAASSELKNKITDINKAGLGFWDALTYTRDISPQERLYKDAISDLGVVNEHAYWARVGEPVLNFLPGAPGLLVNVKDAITGGSQMGQATASFLNDGPNADSAGRFLEGFLNAAGAVAGTHWGYKDGVTPSGSYSPPWQNSTIVPEKEMATVSASAIGLKWGEGNMKQGMPWEDYVGTTPAHNAASYAGLNMDLKTTEAANEVVESLRNTGQLPQYYLDKTQAMTNGWKPLNNTNPGGQIGGDIFQNSTNILPSSAGRVWREADIGINNTMSRSNQPGTRLLYSNDGLLYITTDHYETATSIGRWK</sequence>
<gene>
    <name evidence="3" type="ORF">BN134_4396</name>
</gene>
<evidence type="ECO:0000256" key="2">
    <source>
        <dbReference type="ARBA" id="ARBA00022801"/>
    </source>
</evidence>
<accession>A0ABP1WH05</accession>
<organism evidence="3 4">
    <name type="scientific">Cronobacter dublinensis 1210</name>
    <dbReference type="NCBI Taxonomy" id="1208656"/>
    <lineage>
        <taxon>Bacteria</taxon>
        <taxon>Pseudomonadati</taxon>
        <taxon>Pseudomonadota</taxon>
        <taxon>Gammaproteobacteria</taxon>
        <taxon>Enterobacterales</taxon>
        <taxon>Enterobacteriaceae</taxon>
        <taxon>Cronobacter</taxon>
    </lineage>
</organism>
<dbReference type="Proteomes" id="UP000009342">
    <property type="component" value="Unassembled WGS sequence"/>
</dbReference>
<reference evidence="4" key="1">
    <citation type="journal article" date="2012" name="PLoS ONE">
        <title>Comparative analysis of genome sequences covering the seven cronobacter species.</title>
        <authorList>
            <person name="Joseph S."/>
            <person name="Desai P."/>
            <person name="Ji Y."/>
            <person name="Cummings C.A."/>
            <person name="Shih R."/>
            <person name="Degoricija L."/>
            <person name="Rico A."/>
            <person name="Brzoska P."/>
            <person name="Hamby S.E."/>
            <person name="Masood N."/>
            <person name="Hariri S."/>
            <person name="Sonbol H."/>
            <person name="Chuzhanova N."/>
            <person name="McClelland M."/>
            <person name="Furtado M.R."/>
            <person name="Forsythe S.J."/>
        </authorList>
    </citation>
    <scope>NUCLEOTIDE SEQUENCE [LARGE SCALE GENOMIC DNA]</scope>
    <source>
        <strain evidence="4">1210</strain>
    </source>
</reference>